<dbReference type="EMBL" id="CP146609">
    <property type="protein sequence ID" value="WWX23683.1"/>
    <property type="molecule type" value="Genomic_DNA"/>
</dbReference>
<evidence type="ECO:0000313" key="1">
    <source>
        <dbReference type="EMBL" id="WWX23683.1"/>
    </source>
</evidence>
<accession>A0ABZ2J070</accession>
<reference evidence="1 2" key="1">
    <citation type="submission" date="2024-03" db="EMBL/GenBank/DDBJ databases">
        <title>Phenotype and Genome Characterization of a Sulfate-Reducing Bacterium Pseudodesulfovibrio sp. strain 5S69, isolated from Petroleum Reservoir in Tatarstan (Russia).</title>
        <authorList>
            <person name="Bidzhieva S.K."/>
            <person name="Kadnikov V."/>
            <person name="Tourova T.P."/>
            <person name="Samigullina S.R."/>
            <person name="Sokolova D.S."/>
            <person name="Poltaraus A.B."/>
            <person name="Avtukh A.N."/>
            <person name="Tereshina V.M."/>
            <person name="Mardanov A.V."/>
            <person name="Nazina T.N."/>
        </authorList>
    </citation>
    <scope>NUCLEOTIDE SEQUENCE [LARGE SCALE GENOMIC DNA]</scope>
    <source>
        <strain evidence="1 2">5S69</strain>
    </source>
</reference>
<name>A0ABZ2J070_9BACT</name>
<dbReference type="RefSeq" id="WP_338669380.1">
    <property type="nucleotide sequence ID" value="NZ_CP146609.1"/>
</dbReference>
<proteinExistence type="predicted"/>
<keyword evidence="2" id="KW-1185">Reference proteome</keyword>
<sequence>MSFEAHEIDFSPLLEEKSERIAAFKRKKLSYQSETIKKHELESRLEQGWKIQRTNKNTYRVKKDKRHDILLEDRAWTLFYKMGYPTLNDEKFKITYEREDGTIGTKQIDAFGKDNETVVIVECKSRLSRGRRSLQKDIHESIYLQQPIRNALHKKYGRTPPLKNCMDVHHQ</sequence>
<gene>
    <name evidence="1" type="ORF">V8V93_05635</name>
</gene>
<protein>
    <submittedName>
        <fullName evidence="1">Uncharacterized protein</fullName>
    </submittedName>
</protein>
<dbReference type="Proteomes" id="UP001385389">
    <property type="component" value="Chromosome"/>
</dbReference>
<evidence type="ECO:0000313" key="2">
    <source>
        <dbReference type="Proteomes" id="UP001385389"/>
    </source>
</evidence>
<organism evidence="1 2">
    <name type="scientific">Pseudodesulfovibrio methanolicus</name>
    <dbReference type="NCBI Taxonomy" id="3126690"/>
    <lineage>
        <taxon>Bacteria</taxon>
        <taxon>Pseudomonadati</taxon>
        <taxon>Thermodesulfobacteriota</taxon>
        <taxon>Desulfovibrionia</taxon>
        <taxon>Desulfovibrionales</taxon>
        <taxon>Desulfovibrionaceae</taxon>
    </lineage>
</organism>